<gene>
    <name evidence="1" type="ORF">GCM10011387_19920</name>
</gene>
<keyword evidence="2" id="KW-1185">Reference proteome</keyword>
<comment type="caution">
    <text evidence="1">The sequence shown here is derived from an EMBL/GenBank/DDBJ whole genome shotgun (WGS) entry which is preliminary data.</text>
</comment>
<sequence length="91" mass="10301">MNEMDEFEFEAESQPEEAFHIEVDLYDTGDHNNLLVVPCNDTYIVVSGDEHLCTLEKTCDEPECWAQTDGLVDEELVERLGLAISSYISSL</sequence>
<name>A0A916UCZ0_9SPHI</name>
<protein>
    <submittedName>
        <fullName evidence="1">Uncharacterized protein</fullName>
    </submittedName>
</protein>
<evidence type="ECO:0000313" key="1">
    <source>
        <dbReference type="EMBL" id="GGC66481.1"/>
    </source>
</evidence>
<dbReference type="Proteomes" id="UP000651668">
    <property type="component" value="Unassembled WGS sequence"/>
</dbReference>
<reference evidence="1" key="2">
    <citation type="submission" date="2020-09" db="EMBL/GenBank/DDBJ databases">
        <authorList>
            <person name="Sun Q."/>
            <person name="Zhou Y."/>
        </authorList>
    </citation>
    <scope>NUCLEOTIDE SEQUENCE</scope>
    <source>
        <strain evidence="1">CGMCC 1.15343</strain>
    </source>
</reference>
<dbReference type="AlphaFoldDB" id="A0A916UCZ0"/>
<reference evidence="1" key="1">
    <citation type="journal article" date="2014" name="Int. J. Syst. Evol. Microbiol.">
        <title>Complete genome sequence of Corynebacterium casei LMG S-19264T (=DSM 44701T), isolated from a smear-ripened cheese.</title>
        <authorList>
            <consortium name="US DOE Joint Genome Institute (JGI-PGF)"/>
            <person name="Walter F."/>
            <person name="Albersmeier A."/>
            <person name="Kalinowski J."/>
            <person name="Ruckert C."/>
        </authorList>
    </citation>
    <scope>NUCLEOTIDE SEQUENCE</scope>
    <source>
        <strain evidence="1">CGMCC 1.15343</strain>
    </source>
</reference>
<dbReference type="EMBL" id="BMIL01000006">
    <property type="protein sequence ID" value="GGC66481.1"/>
    <property type="molecule type" value="Genomic_DNA"/>
</dbReference>
<organism evidence="1 2">
    <name type="scientific">Pedobacter quisquiliarum</name>
    <dbReference type="NCBI Taxonomy" id="1834438"/>
    <lineage>
        <taxon>Bacteria</taxon>
        <taxon>Pseudomonadati</taxon>
        <taxon>Bacteroidota</taxon>
        <taxon>Sphingobacteriia</taxon>
        <taxon>Sphingobacteriales</taxon>
        <taxon>Sphingobacteriaceae</taxon>
        <taxon>Pedobacter</taxon>
    </lineage>
</organism>
<accession>A0A916UCZ0</accession>
<evidence type="ECO:0000313" key="2">
    <source>
        <dbReference type="Proteomes" id="UP000651668"/>
    </source>
</evidence>
<dbReference type="RefSeq" id="WP_188626750.1">
    <property type="nucleotide sequence ID" value="NZ_BMIL01000006.1"/>
</dbReference>
<proteinExistence type="predicted"/>